<evidence type="ECO:0000313" key="2">
    <source>
        <dbReference type="EMBL" id="AKV58074.1"/>
    </source>
</evidence>
<reference evidence="2 3" key="1">
    <citation type="submission" date="2015-08" db="EMBL/GenBank/DDBJ databases">
        <authorList>
            <person name="Babu N.S."/>
            <person name="Beckwith C.J."/>
            <person name="Beseler K.G."/>
            <person name="Brison A."/>
            <person name="Carone J.V."/>
            <person name="Caskin T.P."/>
            <person name="Diamond M."/>
            <person name="Durham M.E."/>
            <person name="Foxe J.M."/>
            <person name="Go M."/>
            <person name="Henderson B.A."/>
            <person name="Jones I.B."/>
            <person name="McGettigan J.A."/>
            <person name="Micheletti S.J."/>
            <person name="Nasrallah M.E."/>
            <person name="Ortiz D."/>
            <person name="Piller C.R."/>
            <person name="Privatt S.R."/>
            <person name="Schneider S.L."/>
            <person name="Sharp S."/>
            <person name="Smith T.C."/>
            <person name="Stanton J.D."/>
            <person name="Ullery H.E."/>
            <person name="Wilson R.J."/>
            <person name="Serrano M.G."/>
            <person name="Buck G."/>
            <person name="Lee V."/>
            <person name="Wang Y."/>
            <person name="Carvalho R."/>
            <person name="Voegtly L."/>
            <person name="Shi R."/>
            <person name="Duckworth R."/>
            <person name="Johnson A."/>
            <person name="Loviza R."/>
            <person name="Walstead R."/>
            <person name="Shah Z."/>
            <person name="Kiflezghi M."/>
            <person name="Wade K."/>
            <person name="Ball S.L."/>
            <person name="Bradley K.W."/>
            <person name="Asai D.J."/>
            <person name="Bowman C.A."/>
            <person name="Russell D.A."/>
            <person name="Pope W.H."/>
            <person name="Jacobs-Sera D."/>
            <person name="Hendrix R.W."/>
            <person name="Hatfull G.F."/>
        </authorList>
    </citation>
    <scope>NUCLEOTIDE SEQUENCE [LARGE SCALE GENOMIC DNA]</scope>
    <source>
        <strain evidence="2 3">PUDD_83A45</strain>
    </source>
</reference>
<accession>A0A0K1R9I9</accession>
<keyword evidence="3" id="KW-1185">Reference proteome</keyword>
<name>A0A0K1R9I9_9CORY</name>
<dbReference type="AlphaFoldDB" id="A0A0K1R9I9"/>
<feature type="chain" id="PRO_5005468071" description="DUF3558 domain-containing protein" evidence="1">
    <location>
        <begin position="26"/>
        <end position="224"/>
    </location>
</feature>
<feature type="signal peptide" evidence="1">
    <location>
        <begin position="1"/>
        <end position="25"/>
    </location>
</feature>
<organism evidence="2 3">
    <name type="scientific">Corynebacterium riegelii</name>
    <dbReference type="NCBI Taxonomy" id="156976"/>
    <lineage>
        <taxon>Bacteria</taxon>
        <taxon>Bacillati</taxon>
        <taxon>Actinomycetota</taxon>
        <taxon>Actinomycetes</taxon>
        <taxon>Mycobacteriales</taxon>
        <taxon>Corynebacteriaceae</taxon>
        <taxon>Corynebacterium</taxon>
    </lineage>
</organism>
<evidence type="ECO:0008006" key="4">
    <source>
        <dbReference type="Google" id="ProtNLM"/>
    </source>
</evidence>
<evidence type="ECO:0000313" key="3">
    <source>
        <dbReference type="Proteomes" id="UP000060016"/>
    </source>
</evidence>
<dbReference type="EMBL" id="CP012342">
    <property type="protein sequence ID" value="AKV58074.1"/>
    <property type="molecule type" value="Genomic_DNA"/>
</dbReference>
<dbReference type="STRING" id="156976.AK829_01590"/>
<keyword evidence="1" id="KW-0732">Signal</keyword>
<dbReference type="KEGG" id="crie:AK829_01590"/>
<gene>
    <name evidence="2" type="ORF">AK829_01590</name>
</gene>
<proteinExistence type="predicted"/>
<evidence type="ECO:0000256" key="1">
    <source>
        <dbReference type="SAM" id="SignalP"/>
    </source>
</evidence>
<sequence length="224" mass="23756">MLKKSFVALSGAALALLGSALTLSACVPSAKIESLGVDAEAGASSVAETEDATEDLVGPRGFAFESGFLEFGDFDPYALGDDIFNPCTEITLEEYAAAGFPGIEVEGDGATFHDHNACDIPPTEEQFARYVSASFSNGRPNREMIEMQGLLLPQYTSELVPELFAFAATDHNPSVCYTQIDTLRGGFGAFADGLAPDVTQGEMCELAIETTEQLFLEFGTGNVH</sequence>
<protein>
    <recommendedName>
        <fullName evidence="4">DUF3558 domain-containing protein</fullName>
    </recommendedName>
</protein>
<dbReference type="PATRIC" id="fig|156976.3.peg.310"/>
<dbReference type="Proteomes" id="UP000060016">
    <property type="component" value="Chromosome"/>
</dbReference>
<dbReference type="PROSITE" id="PS51257">
    <property type="entry name" value="PROKAR_LIPOPROTEIN"/>
    <property type="match status" value="1"/>
</dbReference>